<proteinExistence type="inferred from homology"/>
<dbReference type="GO" id="GO:0007091">
    <property type="term" value="P:metaphase/anaphase transition of mitotic cell cycle"/>
    <property type="evidence" value="ECO:0007669"/>
    <property type="project" value="TreeGrafter"/>
</dbReference>
<dbReference type="GO" id="GO:0016567">
    <property type="term" value="P:protein ubiquitination"/>
    <property type="evidence" value="ECO:0007669"/>
    <property type="project" value="TreeGrafter"/>
</dbReference>
<dbReference type="GO" id="GO:0031145">
    <property type="term" value="P:anaphase-promoting complex-dependent catabolic process"/>
    <property type="evidence" value="ECO:0007669"/>
    <property type="project" value="TreeGrafter"/>
</dbReference>
<feature type="compositionally biased region" description="Acidic residues" evidence="5">
    <location>
        <begin position="1124"/>
        <end position="1142"/>
    </location>
</feature>
<dbReference type="PROSITE" id="PS50005">
    <property type="entry name" value="TPR"/>
    <property type="match status" value="5"/>
</dbReference>
<feature type="repeat" description="TPR" evidence="4">
    <location>
        <begin position="780"/>
        <end position="813"/>
    </location>
</feature>
<accession>A0A8S9YJM6</accession>
<feature type="repeat" description="TPR" evidence="4">
    <location>
        <begin position="814"/>
        <end position="847"/>
    </location>
</feature>
<evidence type="ECO:0000313" key="6">
    <source>
        <dbReference type="EMBL" id="KAF7255004.1"/>
    </source>
</evidence>
<dbReference type="InterPro" id="IPR019734">
    <property type="entry name" value="TPR_rpt"/>
</dbReference>
<feature type="region of interest" description="Disordered" evidence="5">
    <location>
        <begin position="378"/>
        <end position="410"/>
    </location>
</feature>
<protein>
    <recommendedName>
        <fullName evidence="3">Cell division cycle protein 27 homolog</fullName>
    </recommendedName>
</protein>
<feature type="compositionally biased region" description="Low complexity" evidence="5">
    <location>
        <begin position="1023"/>
        <end position="1037"/>
    </location>
</feature>
<dbReference type="Gene3D" id="1.25.40.10">
    <property type="entry name" value="Tetratricopeptide repeat domain"/>
    <property type="match status" value="4"/>
</dbReference>
<organism evidence="6 7">
    <name type="scientific">Paragonimus skrjabini miyazakii</name>
    <dbReference type="NCBI Taxonomy" id="59628"/>
    <lineage>
        <taxon>Eukaryota</taxon>
        <taxon>Metazoa</taxon>
        <taxon>Spiralia</taxon>
        <taxon>Lophotrochozoa</taxon>
        <taxon>Platyhelminthes</taxon>
        <taxon>Trematoda</taxon>
        <taxon>Digenea</taxon>
        <taxon>Plagiorchiida</taxon>
        <taxon>Troglotremata</taxon>
        <taxon>Troglotrematidae</taxon>
        <taxon>Paragonimus</taxon>
    </lineage>
</organism>
<dbReference type="Pfam" id="PF13181">
    <property type="entry name" value="TPR_8"/>
    <property type="match status" value="1"/>
</dbReference>
<evidence type="ECO:0000256" key="5">
    <source>
        <dbReference type="SAM" id="MobiDB-lite"/>
    </source>
</evidence>
<dbReference type="EMBL" id="JTDE01004415">
    <property type="protein sequence ID" value="KAF7255004.1"/>
    <property type="molecule type" value="Genomic_DNA"/>
</dbReference>
<dbReference type="GO" id="GO:0005737">
    <property type="term" value="C:cytoplasm"/>
    <property type="evidence" value="ECO:0007669"/>
    <property type="project" value="TreeGrafter"/>
</dbReference>
<evidence type="ECO:0000256" key="1">
    <source>
        <dbReference type="ARBA" id="ARBA00022803"/>
    </source>
</evidence>
<dbReference type="SUPFAM" id="SSF48452">
    <property type="entry name" value="TPR-like"/>
    <property type="match status" value="2"/>
</dbReference>
<evidence type="ECO:0000256" key="3">
    <source>
        <dbReference type="ARBA" id="ARBA00039307"/>
    </source>
</evidence>
<reference evidence="6" key="1">
    <citation type="submission" date="2019-07" db="EMBL/GenBank/DDBJ databases">
        <title>Annotation for the trematode Paragonimus miyazaki's.</title>
        <authorList>
            <person name="Choi Y.-J."/>
        </authorList>
    </citation>
    <scope>NUCLEOTIDE SEQUENCE</scope>
    <source>
        <strain evidence="6">Japan</strain>
    </source>
</reference>
<feature type="compositionally biased region" description="Polar residues" evidence="5">
    <location>
        <begin position="1143"/>
        <end position="1152"/>
    </location>
</feature>
<dbReference type="GO" id="GO:0051301">
    <property type="term" value="P:cell division"/>
    <property type="evidence" value="ECO:0007669"/>
    <property type="project" value="TreeGrafter"/>
</dbReference>
<dbReference type="SMART" id="SM00028">
    <property type="entry name" value="TPR"/>
    <property type="match status" value="8"/>
</dbReference>
<dbReference type="Proteomes" id="UP000822476">
    <property type="component" value="Unassembled WGS sequence"/>
</dbReference>
<sequence length="1152" mass="127263">MQEISVVSDPVMLHVWSCLHNYAYDDALFAAERLYAETRSSESLYLLATSLYRIGRPKQVSRLLTSVEPLNSKSRYLLAKCYFDFGLLSEAEDALLGHCLSSKSVDEVAVLYGEQAGYAILLLGDIHRRQGRMTDASRCYKKCLDLNPMLWSAFKNLCDIGDFPNPTSAFHLREGLTLPTPTYRVVQRTVDNGSSQTDYHSLFNQTSAENNELEVIYSRENVNPEKYCDKPMLPSSTLLHDKVLSETVDTTFLQRTYVTHCSQDQKVANSLEPVQPMDFLKTPQCIFAMPVVPKAPKPEQMTRNLTKSLLSGQASCLEFPALSSPKFGSLALLSQSPMFACVPVFHKLSTNSTTSDMVLSTSVRYGNNQTAPFRQCGQNESVPTTVSVRPHGPSNAAVTRRRSRPGDTEVGTRKINSLLHSASTSCVEKTHFNARPLSEQTTTSTPASVVNSLRRLVSSTTPSSILGSGHSNLAPTSAFCINSPSLRREPPLLRSTSQRGVSSGSSVLASKASVPLLNLNSPTGTTVSSSSTPRPSVTQQLTSPRPMIADLPLFDESQSSGPRTRSQVAAAAAVARASGIQRRSNRLVRSRGTSRKLDIRQARHIPVDSMPLPKSPEANFSFEEKSDASEFPAVNSDSELNSVPFGLTTHSNDLITLEIPVINTEDPRVDSIQKYLNLLVHLGKAYQLLTQHDWRSATRLLSKLPINQLATGRVLVWAARAHMDNADYTTAQKLFSEVRRLEPWQLIGMDFYSTSLWQLQADQELSQLAHELLELDRNAPEPWCAAGNCFSLQGEHEVATRFFQRAIQVCPAGAYIFTLLGHELSTLEEFDRALTAFRHALRLDPRQYNAMFGMSNVYYKQEKFELAEMHLSRAVELFPHSHLLLTNLGALRGRLGHLDDGPECALALVTKACKIQPNNPLARYHRSSILFHLGRYTEVLTELQKLLALTPREAMVYLMIGHTYKKLGHTPQAMIHYSWAMGLDPKGANTHLRDIMTNPPVAGRSLSLRGISHSESAGVENNGVTGTGSSVRTTRSRLPPVLDGVHSDVEEGGESTDDAALPTEPGFIDPDNQPTGDETISSLLNSAHFTGPNSLRRHVGTRHLTDFSLLYDTEEYEEDAVLSGAEDDEDHYETMDLSEEVAESSSHSITDD</sequence>
<dbReference type="OrthoDB" id="329563at2759"/>
<dbReference type="InterPro" id="IPR011990">
    <property type="entry name" value="TPR-like_helical_dom_sf"/>
</dbReference>
<feature type="repeat" description="TPR" evidence="4">
    <location>
        <begin position="117"/>
        <end position="150"/>
    </location>
</feature>
<gene>
    <name evidence="6" type="ORF">EG68_08030</name>
</gene>
<comment type="caution">
    <text evidence="6">The sequence shown here is derived from an EMBL/GenBank/DDBJ whole genome shotgun (WGS) entry which is preliminary data.</text>
</comment>
<feature type="repeat" description="TPR" evidence="4">
    <location>
        <begin position="848"/>
        <end position="881"/>
    </location>
</feature>
<name>A0A8S9YJM6_9TREM</name>
<evidence type="ECO:0000313" key="7">
    <source>
        <dbReference type="Proteomes" id="UP000822476"/>
    </source>
</evidence>
<feature type="repeat" description="TPR" evidence="4">
    <location>
        <begin position="954"/>
        <end position="987"/>
    </location>
</feature>
<dbReference type="PANTHER" id="PTHR12558:SF13">
    <property type="entry name" value="CELL DIVISION CYCLE PROTEIN 27 HOMOLOG"/>
    <property type="match status" value="1"/>
</dbReference>
<dbReference type="AlphaFoldDB" id="A0A8S9YJM6"/>
<keyword evidence="7" id="KW-1185">Reference proteome</keyword>
<dbReference type="PANTHER" id="PTHR12558">
    <property type="entry name" value="CELL DIVISION CYCLE 16,23,27"/>
    <property type="match status" value="1"/>
</dbReference>
<dbReference type="Pfam" id="PF12895">
    <property type="entry name" value="ANAPC3"/>
    <property type="match status" value="1"/>
</dbReference>
<evidence type="ECO:0000256" key="2">
    <source>
        <dbReference type="ARBA" id="ARBA00038210"/>
    </source>
</evidence>
<comment type="similarity">
    <text evidence="2">Belongs to the APC3/CDC27 family.</text>
</comment>
<dbReference type="GO" id="GO:0005680">
    <property type="term" value="C:anaphase-promoting complex"/>
    <property type="evidence" value="ECO:0007669"/>
    <property type="project" value="TreeGrafter"/>
</dbReference>
<feature type="compositionally biased region" description="Low complexity" evidence="5">
    <location>
        <begin position="521"/>
        <end position="538"/>
    </location>
</feature>
<feature type="region of interest" description="Disordered" evidence="5">
    <location>
        <begin position="1124"/>
        <end position="1152"/>
    </location>
</feature>
<feature type="compositionally biased region" description="Polar residues" evidence="5">
    <location>
        <begin position="378"/>
        <end position="387"/>
    </location>
</feature>
<feature type="region of interest" description="Disordered" evidence="5">
    <location>
        <begin position="518"/>
        <end position="545"/>
    </location>
</feature>
<dbReference type="Pfam" id="PF13432">
    <property type="entry name" value="TPR_16"/>
    <property type="match status" value="1"/>
</dbReference>
<evidence type="ECO:0000256" key="4">
    <source>
        <dbReference type="PROSITE-ProRule" id="PRU00339"/>
    </source>
</evidence>
<keyword evidence="1 4" id="KW-0802">TPR repeat</keyword>
<feature type="region of interest" description="Disordered" evidence="5">
    <location>
        <begin position="1016"/>
        <end position="1065"/>
    </location>
</feature>